<dbReference type="PANTHER" id="PTHR46434:SF1">
    <property type="entry name" value="GENETIC INTERACTOR OF PROHIBITINS 3, MITOCHONDRIAL"/>
    <property type="match status" value="1"/>
</dbReference>
<name>G0VBD0_NAUCA</name>
<dbReference type="GO" id="GO:0005743">
    <property type="term" value="C:mitochondrial inner membrane"/>
    <property type="evidence" value="ECO:0007669"/>
    <property type="project" value="EnsemblFungi"/>
</dbReference>
<dbReference type="InParanoid" id="G0VBD0"/>
<dbReference type="InterPro" id="IPR027417">
    <property type="entry name" value="P-loop_NTPase"/>
</dbReference>
<dbReference type="GeneID" id="96901816"/>
<dbReference type="OMA" id="IIPPFYG"/>
<dbReference type="PROSITE" id="PS51721">
    <property type="entry name" value="G_CP"/>
    <property type="match status" value="1"/>
</dbReference>
<dbReference type="Pfam" id="PF01926">
    <property type="entry name" value="MMR_HSR1"/>
    <property type="match status" value="1"/>
</dbReference>
<dbReference type="HOGENOM" id="CLU_025792_1_0_1"/>
<dbReference type="InterPro" id="IPR050896">
    <property type="entry name" value="Mito_lipid_metab_GTPase"/>
</dbReference>
<dbReference type="SUPFAM" id="SSF52540">
    <property type="entry name" value="P-loop containing nucleoside triphosphate hydrolases"/>
    <property type="match status" value="1"/>
</dbReference>
<evidence type="ECO:0000256" key="1">
    <source>
        <dbReference type="ARBA" id="ARBA00018901"/>
    </source>
</evidence>
<reference key="2">
    <citation type="submission" date="2011-08" db="EMBL/GenBank/DDBJ databases">
        <title>Genome sequence of Naumovozyma castellii.</title>
        <authorList>
            <person name="Gordon J.L."/>
            <person name="Armisen D."/>
            <person name="Proux-Wera E."/>
            <person name="OhEigeartaigh S.S."/>
            <person name="Byrne K.P."/>
            <person name="Wolfe K.H."/>
        </authorList>
    </citation>
    <scope>NUCLEOTIDE SEQUENCE</scope>
    <source>
        <strain>Type strain:CBS 4309</strain>
    </source>
</reference>
<dbReference type="STRING" id="1064592.G0VBD0"/>
<dbReference type="OrthoDB" id="1696305at2759"/>
<evidence type="ECO:0000256" key="3">
    <source>
        <dbReference type="ARBA" id="ARBA00031834"/>
    </source>
</evidence>
<evidence type="ECO:0000259" key="4">
    <source>
        <dbReference type="PROSITE" id="PS51721"/>
    </source>
</evidence>
<dbReference type="GO" id="GO:0030490">
    <property type="term" value="P:maturation of SSU-rRNA"/>
    <property type="evidence" value="ECO:0007669"/>
    <property type="project" value="EnsemblFungi"/>
</dbReference>
<dbReference type="FunCoup" id="G0VBD0">
    <property type="interactions" value="116"/>
</dbReference>
<dbReference type="EMBL" id="HE576753">
    <property type="protein sequence ID" value="CCC68256.1"/>
    <property type="molecule type" value="Genomic_DNA"/>
</dbReference>
<dbReference type="Proteomes" id="UP000001640">
    <property type="component" value="Chromosome 2"/>
</dbReference>
<feature type="domain" description="CP-type G" evidence="4">
    <location>
        <begin position="109"/>
        <end position="304"/>
    </location>
</feature>
<dbReference type="Gene3D" id="3.40.50.300">
    <property type="entry name" value="P-loop containing nucleotide triphosphate hydrolases"/>
    <property type="match status" value="1"/>
</dbReference>
<keyword evidence="6" id="KW-1185">Reference proteome</keyword>
<reference evidence="5 6" key="1">
    <citation type="journal article" date="2011" name="Proc. Natl. Acad. Sci. U.S.A.">
        <title>Evolutionary erosion of yeast sex chromosomes by mating-type switching accidents.</title>
        <authorList>
            <person name="Gordon J.L."/>
            <person name="Armisen D."/>
            <person name="Proux-Wera E."/>
            <person name="Oheigeartaigh S.S."/>
            <person name="Byrne K.P."/>
            <person name="Wolfe K.H."/>
        </authorList>
    </citation>
    <scope>NUCLEOTIDE SEQUENCE [LARGE SCALE GENOMIC DNA]</scope>
    <source>
        <strain evidence="6">ATCC 76901 / BCRC 22586 / CBS 4309 / NBRC 1992 / NRRL Y-12630</strain>
    </source>
</reference>
<dbReference type="KEGG" id="ncs:NCAS_0B01720"/>
<evidence type="ECO:0000313" key="6">
    <source>
        <dbReference type="Proteomes" id="UP000001640"/>
    </source>
</evidence>
<dbReference type="InterPro" id="IPR006073">
    <property type="entry name" value="GTP-bd"/>
</dbReference>
<evidence type="ECO:0000313" key="5">
    <source>
        <dbReference type="EMBL" id="CCC68256.1"/>
    </source>
</evidence>
<dbReference type="PANTHER" id="PTHR46434">
    <property type="entry name" value="GENETIC INTERACTOR OF PROHIBITINS 3, MITOCHONDRIAL"/>
    <property type="match status" value="1"/>
</dbReference>
<keyword evidence="2" id="KW-0809">Transit peptide</keyword>
<proteinExistence type="predicted"/>
<dbReference type="AlphaFoldDB" id="G0VBD0"/>
<dbReference type="RefSeq" id="XP_003674630.1">
    <property type="nucleotide sequence ID" value="XM_003674582.1"/>
</dbReference>
<dbReference type="eggNOG" id="ENOG502S0UP">
    <property type="taxonomic scope" value="Eukaryota"/>
</dbReference>
<dbReference type="GO" id="GO:0005525">
    <property type="term" value="F:GTP binding"/>
    <property type="evidence" value="ECO:0007669"/>
    <property type="project" value="InterPro"/>
</dbReference>
<evidence type="ECO:0000256" key="2">
    <source>
        <dbReference type="ARBA" id="ARBA00022946"/>
    </source>
</evidence>
<accession>G0VBD0</accession>
<organism evidence="5 6">
    <name type="scientific">Naumovozyma castellii</name>
    <name type="common">Yeast</name>
    <name type="synonym">Saccharomyces castellii</name>
    <dbReference type="NCBI Taxonomy" id="27288"/>
    <lineage>
        <taxon>Eukaryota</taxon>
        <taxon>Fungi</taxon>
        <taxon>Dikarya</taxon>
        <taxon>Ascomycota</taxon>
        <taxon>Saccharomycotina</taxon>
        <taxon>Saccharomycetes</taxon>
        <taxon>Saccharomycetales</taxon>
        <taxon>Saccharomycetaceae</taxon>
        <taxon>Naumovozyma</taxon>
    </lineage>
</organism>
<protein>
    <recommendedName>
        <fullName evidence="1">Genetic interactor of prohibitins 3, mitochondrial</fullName>
    </recommendedName>
    <alternativeName>
        <fullName evidence="3">Found in mitochondrial proteome protein 38</fullName>
    </alternativeName>
</protein>
<sequence>MLKFRVGTCHRTLRCFSLYSPSWINCNSCGIELQNKNPNKVGFYLEPKAAVMNKAASIEDIKYLLFSQHIQKFKETDDAILKEEDKIAITQPLTCKRCNDAIHQNIYDNEEFKRISFFDLVENVPRESNVMHCIPFPEFPFHLEKRVLSNKHYNTSLLLTKSDQVMKHKSTLTKELPAFLKDFMKFHIGIQSNKTIAVSALKGWNLDTLYAFLKGKTYLLGNTNVGKSTLINALLKKYLGVKLYLDKKGKIIPKDVLAEQSMNTKAFLKNQSAGVSYIPNMTRNIQPYQIGEKLLFDLPGYTSNMKEVYLEKIIKKDWLEQIRKTELYSDRFVKKQSYTTLKGTENGACYSIGGIFFLVPPDGTINQIVKYIPGKESSYRNIDKALKIFQAIHHQKDGEKHPWDQYCGIHTEICDKENYVRHVIPPFQGSIEIVLKNIGYILVRTTGKYEFKGLHEIWVPRGIDVCIREPLELLVKRGYESFLNSKKMIPVCPKDRDIVSFTYPMSHTEVDVLAKMEEMYTQRTKKHTKESARELLSTVHDDRMNLFWHYQW</sequence>
<dbReference type="InterPro" id="IPR030378">
    <property type="entry name" value="G_CP_dom"/>
</dbReference>
<gene>
    <name evidence="5" type="primary">NCAS0B01720</name>
    <name evidence="5" type="ordered locus">NCAS_0B01720</name>
</gene>